<dbReference type="AlphaFoldDB" id="A0A837D6M6"/>
<keyword evidence="5" id="KW-1133">Transmembrane helix</keyword>
<evidence type="ECO:0000256" key="5">
    <source>
        <dbReference type="ARBA" id="ARBA00022989"/>
    </source>
</evidence>
<evidence type="ECO:0000259" key="7">
    <source>
        <dbReference type="PROSITE" id="PS50146"/>
    </source>
</evidence>
<evidence type="ECO:0000256" key="3">
    <source>
        <dbReference type="ARBA" id="ARBA00022692"/>
    </source>
</evidence>
<evidence type="ECO:0000313" key="8">
    <source>
        <dbReference type="EMBL" id="KHF43469.1"/>
    </source>
</evidence>
<dbReference type="GO" id="GO:0050380">
    <property type="term" value="F:undecaprenyl-diphosphatase activity"/>
    <property type="evidence" value="ECO:0007669"/>
    <property type="project" value="UniProtKB-EC"/>
</dbReference>
<dbReference type="CDD" id="cd01610">
    <property type="entry name" value="PAP2_like"/>
    <property type="match status" value="1"/>
</dbReference>
<dbReference type="OMA" id="NHGVLWF"/>
<comment type="caution">
    <text evidence="8">The sequence shown here is derived from an EMBL/GenBank/DDBJ whole genome shotgun (WGS) entry which is preliminary data.</text>
</comment>
<feature type="domain" description="DAGKc" evidence="7">
    <location>
        <begin position="180"/>
        <end position="307"/>
    </location>
</feature>
<dbReference type="InterPro" id="IPR016064">
    <property type="entry name" value="NAD/diacylglycerol_kinase_sf"/>
</dbReference>
<dbReference type="SMART" id="SM00014">
    <property type="entry name" value="acidPPc"/>
    <property type="match status" value="1"/>
</dbReference>
<dbReference type="GO" id="GO:0016301">
    <property type="term" value="F:kinase activity"/>
    <property type="evidence" value="ECO:0007669"/>
    <property type="project" value="InterPro"/>
</dbReference>
<dbReference type="Proteomes" id="UP000030848">
    <property type="component" value="Unassembled WGS sequence"/>
</dbReference>
<dbReference type="InterPro" id="IPR000326">
    <property type="entry name" value="PAP2/HPO"/>
</dbReference>
<dbReference type="Gene3D" id="1.20.144.10">
    <property type="entry name" value="Phosphatidic acid phosphatase type 2/haloperoxidase"/>
    <property type="match status" value="1"/>
</dbReference>
<dbReference type="SUPFAM" id="SSF111331">
    <property type="entry name" value="NAD kinase/diacylglycerol kinase-like"/>
    <property type="match status" value="1"/>
</dbReference>
<comment type="subcellular location">
    <subcellularLocation>
        <location evidence="1">Cell membrane</location>
        <topology evidence="1">Multi-pass membrane protein</topology>
    </subcellularLocation>
</comment>
<dbReference type="InterPro" id="IPR017438">
    <property type="entry name" value="ATP-NAD_kinase_N"/>
</dbReference>
<evidence type="ECO:0000256" key="4">
    <source>
        <dbReference type="ARBA" id="ARBA00022801"/>
    </source>
</evidence>
<dbReference type="SUPFAM" id="SSF48317">
    <property type="entry name" value="Acid phosphatase/Vanadium-dependent haloperoxidase"/>
    <property type="match status" value="1"/>
</dbReference>
<dbReference type="InterPro" id="IPR001206">
    <property type="entry name" value="Diacylglycerol_kinase_cat_dom"/>
</dbReference>
<dbReference type="OrthoDB" id="5242960at2"/>
<keyword evidence="3" id="KW-0812">Transmembrane</keyword>
<dbReference type="PANTHER" id="PTHR14969">
    <property type="entry name" value="SPHINGOSINE-1-PHOSPHATE PHOSPHOHYDROLASE"/>
    <property type="match status" value="1"/>
</dbReference>
<dbReference type="PANTHER" id="PTHR14969:SF62">
    <property type="entry name" value="DECAPRENYLPHOSPHORYL-5-PHOSPHORIBOSE PHOSPHATASE RV3807C-RELATED"/>
    <property type="match status" value="1"/>
</dbReference>
<dbReference type="PROSITE" id="PS50146">
    <property type="entry name" value="DAGK"/>
    <property type="match status" value="1"/>
</dbReference>
<dbReference type="InterPro" id="IPR006311">
    <property type="entry name" value="TAT_signal"/>
</dbReference>
<accession>A0A837D6M6</accession>
<evidence type="ECO:0000313" key="9">
    <source>
        <dbReference type="Proteomes" id="UP000030848"/>
    </source>
</evidence>
<reference evidence="8 9" key="1">
    <citation type="submission" date="2014-10" db="EMBL/GenBank/DDBJ databases">
        <title>Genome sequence of Micropolyspora internatus JCM3315.</title>
        <authorList>
            <person name="Shin S.-K."/>
            <person name="Yi H."/>
        </authorList>
    </citation>
    <scope>NUCLEOTIDE SEQUENCE [LARGE SCALE GENOMIC DNA]</scope>
    <source>
        <strain evidence="8 9">JCM 3315</strain>
    </source>
</reference>
<dbReference type="SMART" id="SM00046">
    <property type="entry name" value="DAGKc"/>
    <property type="match status" value="1"/>
</dbReference>
<dbReference type="Gene3D" id="2.60.200.40">
    <property type="match status" value="1"/>
</dbReference>
<evidence type="ECO:0000256" key="6">
    <source>
        <dbReference type="ARBA" id="ARBA00023136"/>
    </source>
</evidence>
<evidence type="ECO:0000256" key="1">
    <source>
        <dbReference type="ARBA" id="ARBA00004651"/>
    </source>
</evidence>
<dbReference type="Pfam" id="PF00781">
    <property type="entry name" value="DAGK_cat"/>
    <property type="match status" value="1"/>
</dbReference>
<dbReference type="Gene3D" id="3.40.50.10330">
    <property type="entry name" value="Probable inorganic polyphosphate/atp-NAD kinase, domain 1"/>
    <property type="match status" value="1"/>
</dbReference>
<sequence length="480" mass="51916">MRYSAALPHTPADIALVRLSRWADKGRLWWFVAALLAIRKGPSRRAALRGLAALGIASAVANLVGKPLLPRRRPAAEAVPEVRRLRIHPTSSSFPSGHAASAAAFVTAAALESPRLGAALIPLGTAVAYSRLHTGVHWPSDIGAGAALGAFTALATRHWWPPHPDARAHTTHPADAPALPEGERVLTVVNRSSGTASDDPTPTIRARWPRTELLHTEPGTELRLQLTEELRHHGGRIRALGAAGGDGTVAAVAAVAADHGLPLALIPTGTLNHFARDLGIRDLADTDVAIRAGSAVGIDLGEVEVDTDHDTVRRQFINTASLGGYPEMVRLRETIERHHPRWPSAIVAMARTLRHARPLRIRLNGEDMLVWLLFVGNGTYAPKGVIPSHRPALDTGLLDVRYLRADKRYSRTRFLLAVVTNTLATSHVYAQRDLAEVDVVLLDGNRRIATDGEVGPLGHRFRFRSRPSALSVYRPRTPTP</sequence>
<keyword evidence="2" id="KW-1003">Cell membrane</keyword>
<evidence type="ECO:0000256" key="2">
    <source>
        <dbReference type="ARBA" id="ARBA00022475"/>
    </source>
</evidence>
<protein>
    <submittedName>
        <fullName evidence="8">Glycerophosphatase</fullName>
        <ecNumber evidence="8">3.6.1.27</ecNumber>
    </submittedName>
</protein>
<dbReference type="EC" id="3.6.1.27" evidence="8"/>
<dbReference type="GO" id="GO:0005886">
    <property type="term" value="C:plasma membrane"/>
    <property type="evidence" value="ECO:0007669"/>
    <property type="project" value="UniProtKB-SubCell"/>
</dbReference>
<dbReference type="RefSeq" id="WP_015786521.1">
    <property type="nucleotide sequence ID" value="NZ_CALJZO010000006.1"/>
</dbReference>
<keyword evidence="4 8" id="KW-0378">Hydrolase</keyword>
<gene>
    <name evidence="8" type="ORF">MINT15_36710</name>
</gene>
<name>A0A837D6M6_9PSEU</name>
<dbReference type="PROSITE" id="PS51318">
    <property type="entry name" value="TAT"/>
    <property type="match status" value="1"/>
</dbReference>
<keyword evidence="6" id="KW-0472">Membrane</keyword>
<dbReference type="Pfam" id="PF01569">
    <property type="entry name" value="PAP2"/>
    <property type="match status" value="1"/>
</dbReference>
<dbReference type="InterPro" id="IPR036938">
    <property type="entry name" value="PAP2/HPO_sf"/>
</dbReference>
<dbReference type="EMBL" id="JRZE01000006">
    <property type="protein sequence ID" value="KHF43469.1"/>
    <property type="molecule type" value="Genomic_DNA"/>
</dbReference>
<proteinExistence type="predicted"/>
<organism evidence="8 9">
    <name type="scientific">Saccharomonospora viridis</name>
    <dbReference type="NCBI Taxonomy" id="1852"/>
    <lineage>
        <taxon>Bacteria</taxon>
        <taxon>Bacillati</taxon>
        <taxon>Actinomycetota</taxon>
        <taxon>Actinomycetes</taxon>
        <taxon>Pseudonocardiales</taxon>
        <taxon>Pseudonocardiaceae</taxon>
        <taxon>Saccharomonospora</taxon>
    </lineage>
</organism>